<dbReference type="GO" id="GO:0016853">
    <property type="term" value="F:isomerase activity"/>
    <property type="evidence" value="ECO:0007669"/>
    <property type="project" value="UniProtKB-KW"/>
</dbReference>
<proteinExistence type="predicted"/>
<dbReference type="RefSeq" id="WP_142601083.1">
    <property type="nucleotide sequence ID" value="NZ_FXSZ01000001.1"/>
</dbReference>
<dbReference type="PROSITE" id="PS51352">
    <property type="entry name" value="THIOREDOXIN_2"/>
    <property type="match status" value="1"/>
</dbReference>
<dbReference type="InterPro" id="IPR013740">
    <property type="entry name" value="Redoxin"/>
</dbReference>
<dbReference type="InterPro" id="IPR050553">
    <property type="entry name" value="Thioredoxin_ResA/DsbE_sf"/>
</dbReference>
<evidence type="ECO:0000256" key="2">
    <source>
        <dbReference type="ARBA" id="ARBA00022748"/>
    </source>
</evidence>
<gene>
    <name evidence="7" type="ORF">SAMN06265350_101454</name>
</gene>
<accession>A0A521AVK8</accession>
<dbReference type="GO" id="GO:0030313">
    <property type="term" value="C:cell envelope"/>
    <property type="evidence" value="ECO:0007669"/>
    <property type="project" value="UniProtKB-SubCell"/>
</dbReference>
<dbReference type="Pfam" id="PF08534">
    <property type="entry name" value="Redoxin"/>
    <property type="match status" value="1"/>
</dbReference>
<sequence>MKKLLTIAVLLLFHICASAQMTEVRGTIKSATPGKQPVYLFKIEDGETKLVKAASATSDGFFVFSFEPDYIGFYMIGGFTSQAGQFPVYLKKGDKAEVMFDNRQMEFVGKQTEENTVLSSWTTLTKELKSQTSEFSLVKDKMMAFQKNIRTRNETFNRLMKQVVNFEMDFYVLNLIKKNAGSASESLAEYGRKFLVKDNYKNDDVFSYPNGKALISLYADYAASVNKAGDGLNFLSTDRQKGIYIFSRMNPNIKTYAQFEDMTNKYGKYFQDQSLKAKVDALGTKLYNATPGRKGANFSYPDKDGKMVSLSDFKGKVLLVDVWATFCGPCKELMPALNKLEAELHDNKDIAFVSVAFDGPRGKDTWLKMIKDMQMGGTQLFAGGRADKVNVLQNDYKIKVMPRYLVFDRQGNVVTAEAPLPNNPALKELLLAQLGK</sequence>
<evidence type="ECO:0000313" key="7">
    <source>
        <dbReference type="EMBL" id="SMO38824.1"/>
    </source>
</evidence>
<protein>
    <submittedName>
        <fullName evidence="7">Thiol-disulfide isomerase or thioredoxin</fullName>
    </submittedName>
</protein>
<dbReference type="PROSITE" id="PS00194">
    <property type="entry name" value="THIOREDOXIN_1"/>
    <property type="match status" value="1"/>
</dbReference>
<organism evidence="7 8">
    <name type="scientific">Solitalea koreensis</name>
    <dbReference type="NCBI Taxonomy" id="543615"/>
    <lineage>
        <taxon>Bacteria</taxon>
        <taxon>Pseudomonadati</taxon>
        <taxon>Bacteroidota</taxon>
        <taxon>Sphingobacteriia</taxon>
        <taxon>Sphingobacteriales</taxon>
        <taxon>Sphingobacteriaceae</taxon>
        <taxon>Solitalea</taxon>
    </lineage>
</organism>
<dbReference type="PANTHER" id="PTHR42852:SF6">
    <property type="entry name" value="THIOL:DISULFIDE INTERCHANGE PROTEIN DSBE"/>
    <property type="match status" value="1"/>
</dbReference>
<dbReference type="PANTHER" id="PTHR42852">
    <property type="entry name" value="THIOL:DISULFIDE INTERCHANGE PROTEIN DSBE"/>
    <property type="match status" value="1"/>
</dbReference>
<dbReference type="InterPro" id="IPR013766">
    <property type="entry name" value="Thioredoxin_domain"/>
</dbReference>
<feature type="signal peptide" evidence="5">
    <location>
        <begin position="1"/>
        <end position="19"/>
    </location>
</feature>
<evidence type="ECO:0000259" key="6">
    <source>
        <dbReference type="PROSITE" id="PS51352"/>
    </source>
</evidence>
<keyword evidence="5" id="KW-0732">Signal</keyword>
<evidence type="ECO:0000313" key="8">
    <source>
        <dbReference type="Proteomes" id="UP000315971"/>
    </source>
</evidence>
<keyword evidence="2" id="KW-0201">Cytochrome c-type biogenesis</keyword>
<feature type="chain" id="PRO_5021815910" evidence="5">
    <location>
        <begin position="20"/>
        <end position="436"/>
    </location>
</feature>
<evidence type="ECO:0000256" key="1">
    <source>
        <dbReference type="ARBA" id="ARBA00004196"/>
    </source>
</evidence>
<keyword evidence="8" id="KW-1185">Reference proteome</keyword>
<dbReference type="GO" id="GO:0017004">
    <property type="term" value="P:cytochrome complex assembly"/>
    <property type="evidence" value="ECO:0007669"/>
    <property type="project" value="UniProtKB-KW"/>
</dbReference>
<evidence type="ECO:0000256" key="3">
    <source>
        <dbReference type="ARBA" id="ARBA00023157"/>
    </source>
</evidence>
<evidence type="ECO:0000256" key="5">
    <source>
        <dbReference type="SAM" id="SignalP"/>
    </source>
</evidence>
<dbReference type="AlphaFoldDB" id="A0A521AVK8"/>
<keyword evidence="3" id="KW-1015">Disulfide bond</keyword>
<dbReference type="GO" id="GO:0016491">
    <property type="term" value="F:oxidoreductase activity"/>
    <property type="evidence" value="ECO:0007669"/>
    <property type="project" value="InterPro"/>
</dbReference>
<dbReference type="EMBL" id="FXSZ01000001">
    <property type="protein sequence ID" value="SMO38824.1"/>
    <property type="molecule type" value="Genomic_DNA"/>
</dbReference>
<keyword evidence="4" id="KW-0676">Redox-active center</keyword>
<dbReference type="Gene3D" id="3.40.30.10">
    <property type="entry name" value="Glutaredoxin"/>
    <property type="match status" value="1"/>
</dbReference>
<dbReference type="CDD" id="cd02966">
    <property type="entry name" value="TlpA_like_family"/>
    <property type="match status" value="1"/>
</dbReference>
<name>A0A521AVK8_9SPHI</name>
<dbReference type="SUPFAM" id="SSF52833">
    <property type="entry name" value="Thioredoxin-like"/>
    <property type="match status" value="1"/>
</dbReference>
<dbReference type="InterPro" id="IPR036249">
    <property type="entry name" value="Thioredoxin-like_sf"/>
</dbReference>
<dbReference type="OrthoDB" id="743079at2"/>
<evidence type="ECO:0000256" key="4">
    <source>
        <dbReference type="ARBA" id="ARBA00023284"/>
    </source>
</evidence>
<dbReference type="InterPro" id="IPR017937">
    <property type="entry name" value="Thioredoxin_CS"/>
</dbReference>
<comment type="subcellular location">
    <subcellularLocation>
        <location evidence="1">Cell envelope</location>
    </subcellularLocation>
</comment>
<reference evidence="7 8" key="1">
    <citation type="submission" date="2017-05" db="EMBL/GenBank/DDBJ databases">
        <authorList>
            <person name="Varghese N."/>
            <person name="Submissions S."/>
        </authorList>
    </citation>
    <scope>NUCLEOTIDE SEQUENCE [LARGE SCALE GENOMIC DNA]</scope>
    <source>
        <strain evidence="7 8">DSM 21342</strain>
    </source>
</reference>
<dbReference type="Proteomes" id="UP000315971">
    <property type="component" value="Unassembled WGS sequence"/>
</dbReference>
<feature type="domain" description="Thioredoxin" evidence="6">
    <location>
        <begin position="289"/>
        <end position="436"/>
    </location>
</feature>
<keyword evidence="7" id="KW-0413">Isomerase</keyword>